<comment type="subunit">
    <text evidence="6">The basal body constitutes a major portion of the flagellar organelle and consists of a number of rings mounted on a central rod.</text>
</comment>
<evidence type="ECO:0000256" key="4">
    <source>
        <dbReference type="ARBA" id="ARBA00023143"/>
    </source>
</evidence>
<sequence length="133" mass="14625">MLGKIDREFAFLEKAIKLRTFRQELIASNIANADTPGYKAKDIDFANALSGAVGNRGDLALSTTHRRHLGPAEGSAMGAQVLYRLEKQASIDGNTVDTDTELANFTDNAVRYQAELTFMNSRIRSLTSAMQTR</sequence>
<feature type="domain" description="Flagellar basal body rod protein N-terminal" evidence="7">
    <location>
        <begin position="22"/>
        <end position="39"/>
    </location>
</feature>
<comment type="subcellular location">
    <subcellularLocation>
        <location evidence="1 6">Bacterial flagellum basal body</location>
    </subcellularLocation>
</comment>
<accession>A0A840MMQ5</accession>
<reference evidence="8 9" key="1">
    <citation type="submission" date="2020-08" db="EMBL/GenBank/DDBJ databases">
        <title>Genomic Encyclopedia of Type Strains, Phase IV (KMG-IV): sequencing the most valuable type-strain genomes for metagenomic binning, comparative biology and taxonomic classification.</title>
        <authorList>
            <person name="Goeker M."/>
        </authorList>
    </citation>
    <scope>NUCLEOTIDE SEQUENCE [LARGE SCALE GENOMIC DNA]</scope>
    <source>
        <strain evidence="8 9">DSM 27165</strain>
    </source>
</reference>
<dbReference type="NCBIfam" id="TIGR01396">
    <property type="entry name" value="FlgB"/>
    <property type="match status" value="1"/>
</dbReference>
<comment type="caution">
    <text evidence="8">The sequence shown here is derived from an EMBL/GenBank/DDBJ whole genome shotgun (WGS) entry which is preliminary data.</text>
</comment>
<evidence type="ECO:0000256" key="1">
    <source>
        <dbReference type="ARBA" id="ARBA00004117"/>
    </source>
</evidence>
<evidence type="ECO:0000256" key="5">
    <source>
        <dbReference type="ARBA" id="ARBA00024934"/>
    </source>
</evidence>
<evidence type="ECO:0000259" key="7">
    <source>
        <dbReference type="Pfam" id="PF00460"/>
    </source>
</evidence>
<dbReference type="AlphaFoldDB" id="A0A840MMQ5"/>
<comment type="similarity">
    <text evidence="2 6">Belongs to the flagella basal body rod proteins family.</text>
</comment>
<dbReference type="InterPro" id="IPR006300">
    <property type="entry name" value="FlgB"/>
</dbReference>
<dbReference type="PANTHER" id="PTHR30435">
    <property type="entry name" value="FLAGELLAR PROTEIN"/>
    <property type="match status" value="1"/>
</dbReference>
<dbReference type="Proteomes" id="UP000575898">
    <property type="component" value="Unassembled WGS sequence"/>
</dbReference>
<dbReference type="Pfam" id="PF00460">
    <property type="entry name" value="Flg_bb_rod"/>
    <property type="match status" value="1"/>
</dbReference>
<dbReference type="GO" id="GO:0030694">
    <property type="term" value="C:bacterial-type flagellum basal body, rod"/>
    <property type="evidence" value="ECO:0007669"/>
    <property type="project" value="InterPro"/>
</dbReference>
<proteinExistence type="inferred from homology"/>
<protein>
    <recommendedName>
        <fullName evidence="3 6">Flagellar basal body rod protein FlgB</fullName>
    </recommendedName>
</protein>
<evidence type="ECO:0000313" key="9">
    <source>
        <dbReference type="Proteomes" id="UP000575898"/>
    </source>
</evidence>
<keyword evidence="8" id="KW-0966">Cell projection</keyword>
<dbReference type="RefSeq" id="WP_184038508.1">
    <property type="nucleotide sequence ID" value="NZ_JACHHY010000011.1"/>
</dbReference>
<dbReference type="InterPro" id="IPR019776">
    <property type="entry name" value="Flagellar_basal_body_rod_CS"/>
</dbReference>
<keyword evidence="8" id="KW-0282">Flagellum</keyword>
<dbReference type="PANTHER" id="PTHR30435:SF12">
    <property type="entry name" value="FLAGELLAR BASAL BODY ROD PROTEIN FLGB"/>
    <property type="match status" value="1"/>
</dbReference>
<evidence type="ECO:0000256" key="3">
    <source>
        <dbReference type="ARBA" id="ARBA00014376"/>
    </source>
</evidence>
<dbReference type="PROSITE" id="PS00588">
    <property type="entry name" value="FLAGELLA_BB_ROD"/>
    <property type="match status" value="1"/>
</dbReference>
<dbReference type="EMBL" id="JACHHY010000011">
    <property type="protein sequence ID" value="MBB5018745.1"/>
    <property type="molecule type" value="Genomic_DNA"/>
</dbReference>
<name>A0A840MMQ5_9PROT</name>
<dbReference type="GO" id="GO:0071973">
    <property type="term" value="P:bacterial-type flagellum-dependent cell motility"/>
    <property type="evidence" value="ECO:0007669"/>
    <property type="project" value="InterPro"/>
</dbReference>
<comment type="function">
    <text evidence="5 6">Structural component of flagellum, the bacterial motility apparatus. Part of the rod structure of flagellar basal body.</text>
</comment>
<evidence type="ECO:0000313" key="8">
    <source>
        <dbReference type="EMBL" id="MBB5018745.1"/>
    </source>
</evidence>
<dbReference type="PIRSF" id="PIRSF002889">
    <property type="entry name" value="Rod_FlgB"/>
    <property type="match status" value="1"/>
</dbReference>
<keyword evidence="9" id="KW-1185">Reference proteome</keyword>
<keyword evidence="8" id="KW-0969">Cilium</keyword>
<evidence type="ECO:0000256" key="2">
    <source>
        <dbReference type="ARBA" id="ARBA00009677"/>
    </source>
</evidence>
<organism evidence="8 9">
    <name type="scientific">Chitinivorax tropicus</name>
    <dbReference type="NCBI Taxonomy" id="714531"/>
    <lineage>
        <taxon>Bacteria</taxon>
        <taxon>Pseudomonadati</taxon>
        <taxon>Pseudomonadota</taxon>
        <taxon>Betaproteobacteria</taxon>
        <taxon>Chitinivorax</taxon>
    </lineage>
</organism>
<dbReference type="InterPro" id="IPR001444">
    <property type="entry name" value="Flag_bb_rod_N"/>
</dbReference>
<evidence type="ECO:0000256" key="6">
    <source>
        <dbReference type="PIRNR" id="PIRNR002889"/>
    </source>
</evidence>
<gene>
    <name evidence="8" type="ORF">HNQ59_002038</name>
</gene>
<keyword evidence="4 6" id="KW-0975">Bacterial flagellum</keyword>